<name>A0A2H0UY26_9BACT</name>
<accession>A0A2H0UY26</accession>
<dbReference type="InterPro" id="IPR009030">
    <property type="entry name" value="Growth_fac_rcpt_cys_sf"/>
</dbReference>
<reference evidence="3" key="1">
    <citation type="submission" date="2017-09" db="EMBL/GenBank/DDBJ databases">
        <title>Depth-based differentiation of microbial function through sediment-hosted aquifers and enrichment of novel symbionts in the deep terrestrial subsurface.</title>
        <authorList>
            <person name="Probst A.J."/>
            <person name="Ladd B."/>
            <person name="Jarett J.K."/>
            <person name="Geller-Mcgrath D.E."/>
            <person name="Sieber C.M.K."/>
            <person name="Emerson J.B."/>
            <person name="Anantharaman K."/>
            <person name="Thomas B.C."/>
            <person name="Malmstrom R."/>
            <person name="Stieglmeier M."/>
            <person name="Klingl A."/>
            <person name="Woyke T."/>
            <person name="Ryan C.M."/>
            <person name="Banfield J.F."/>
        </authorList>
    </citation>
    <scope>NUCLEOTIDE SEQUENCE [LARGE SCALE GENOMIC DNA]</scope>
</reference>
<dbReference type="SUPFAM" id="SSF57184">
    <property type="entry name" value="Growth factor receptor domain"/>
    <property type="match status" value="1"/>
</dbReference>
<proteinExistence type="predicted"/>
<dbReference type="Gene3D" id="2.10.25.10">
    <property type="entry name" value="Laminin"/>
    <property type="match status" value="1"/>
</dbReference>
<gene>
    <name evidence="2" type="ORF">COU03_00705</name>
</gene>
<dbReference type="AlphaFoldDB" id="A0A2H0UY26"/>
<dbReference type="Proteomes" id="UP000228906">
    <property type="component" value="Unassembled WGS sequence"/>
</dbReference>
<organism evidence="2 3">
    <name type="scientific">bacterium (Candidatus Gribaldobacteria) CG10_big_fil_rev_8_21_14_0_10_41_12</name>
    <dbReference type="NCBI Taxonomy" id="2014277"/>
    <lineage>
        <taxon>Bacteria</taxon>
        <taxon>Candidatus Gribaldobacteria</taxon>
    </lineage>
</organism>
<comment type="caution">
    <text evidence="2">The sequence shown here is derived from an EMBL/GenBank/DDBJ whole genome shotgun (WGS) entry which is preliminary data.</text>
</comment>
<feature type="region of interest" description="Disordered" evidence="1">
    <location>
        <begin position="354"/>
        <end position="385"/>
    </location>
</feature>
<sequence>MVKYDFMVKCQENNNDIEDLVWRQKYYDGKIVESIKNYNSINSTFTEYCPPNSTKVYEHASYVNGILNVPFYCECDDEYYNYKTGNVKESGYVCEKSEPYIHLLIYLRWASDESNDSIKNIKRNDALCRSRYINSIVNDNKCICEDGYKWRYDAYTKFVFCAKRDDYNKIVNNKKEADKIDHDKVEQNNNAKNSNSSLTCQANSTKVGSACVCNEGYIMVGANCISHTENCKKYYGQNVYGAKGNDNNSNCYCNSGYDWDSNKKSCIKKVTQDKKTISSTPASVPKKVSCGDGYALSLDKKTCVKIPKNAHVAQNSMDVWLCNSGYREVGDQCILADNPKPNIEEDNAKLTDIQSQDSKNNTILSDNQSVKEQNSQTNDNVKDKNKTNPVKLFFSNLFLKLLSLLSK</sequence>
<evidence type="ECO:0000313" key="2">
    <source>
        <dbReference type="EMBL" id="PIR91751.1"/>
    </source>
</evidence>
<evidence type="ECO:0000256" key="1">
    <source>
        <dbReference type="SAM" id="MobiDB-lite"/>
    </source>
</evidence>
<dbReference type="EMBL" id="PFAV01000012">
    <property type="protein sequence ID" value="PIR91751.1"/>
    <property type="molecule type" value="Genomic_DNA"/>
</dbReference>
<protein>
    <submittedName>
        <fullName evidence="2">Uncharacterized protein</fullName>
    </submittedName>
</protein>
<evidence type="ECO:0000313" key="3">
    <source>
        <dbReference type="Proteomes" id="UP000228906"/>
    </source>
</evidence>
<feature type="compositionally biased region" description="Polar residues" evidence="1">
    <location>
        <begin position="354"/>
        <end position="376"/>
    </location>
</feature>